<name>A0A4S2LAS1_9HYME</name>
<gene>
    <name evidence="1" type="ORF">DBV15_05807</name>
</gene>
<reference evidence="1 2" key="1">
    <citation type="journal article" date="2019" name="Philos. Trans. R. Soc. Lond., B, Biol. Sci.">
        <title>Ant behaviour and brain gene expression of defending hosts depend on the ecological success of the intruding social parasite.</title>
        <authorList>
            <person name="Kaur R."/>
            <person name="Stoldt M."/>
            <person name="Jongepier E."/>
            <person name="Feldmeyer B."/>
            <person name="Menzel F."/>
            <person name="Bornberg-Bauer E."/>
            <person name="Foitzik S."/>
        </authorList>
    </citation>
    <scope>NUCLEOTIDE SEQUENCE [LARGE SCALE GENOMIC DNA]</scope>
    <source>
        <tissue evidence="1">Whole body</tissue>
    </source>
</reference>
<evidence type="ECO:0000313" key="1">
    <source>
        <dbReference type="EMBL" id="TGZ57427.1"/>
    </source>
</evidence>
<evidence type="ECO:0000313" key="2">
    <source>
        <dbReference type="Proteomes" id="UP000310200"/>
    </source>
</evidence>
<dbReference type="AlphaFoldDB" id="A0A4S2LAS1"/>
<protein>
    <submittedName>
        <fullName evidence="1">Uncharacterized protein</fullName>
    </submittedName>
</protein>
<dbReference type="Proteomes" id="UP000310200">
    <property type="component" value="Unassembled WGS sequence"/>
</dbReference>
<comment type="caution">
    <text evidence="1">The sequence shown here is derived from an EMBL/GenBank/DDBJ whole genome shotgun (WGS) entry which is preliminary data.</text>
</comment>
<organism evidence="1 2">
    <name type="scientific">Temnothorax longispinosus</name>
    <dbReference type="NCBI Taxonomy" id="300112"/>
    <lineage>
        <taxon>Eukaryota</taxon>
        <taxon>Metazoa</taxon>
        <taxon>Ecdysozoa</taxon>
        <taxon>Arthropoda</taxon>
        <taxon>Hexapoda</taxon>
        <taxon>Insecta</taxon>
        <taxon>Pterygota</taxon>
        <taxon>Neoptera</taxon>
        <taxon>Endopterygota</taxon>
        <taxon>Hymenoptera</taxon>
        <taxon>Apocrita</taxon>
        <taxon>Aculeata</taxon>
        <taxon>Formicoidea</taxon>
        <taxon>Formicidae</taxon>
        <taxon>Myrmicinae</taxon>
        <taxon>Temnothorax</taxon>
    </lineage>
</organism>
<dbReference type="EMBL" id="QBLH01000150">
    <property type="protein sequence ID" value="TGZ57427.1"/>
    <property type="molecule type" value="Genomic_DNA"/>
</dbReference>
<sequence length="117" mass="13207">MHDNWEDMHQSITKNLAVLILCKNLKSEKNLKIYRQLYTEFRSLLVIFAALCATCSRGADFFSGKDVTVKCAPLASSKFLILRADSALSSRLTLICQFYKDTSTIPEGIWGFFTSLS</sequence>
<accession>A0A4S2LAS1</accession>
<keyword evidence="2" id="KW-1185">Reference proteome</keyword>
<proteinExistence type="predicted"/>